<dbReference type="AlphaFoldDB" id="A0A6L9SK43"/>
<gene>
    <name evidence="2" type="ORF">G1H10_30260</name>
</gene>
<organism evidence="2 3">
    <name type="scientific">Phytoactinopolyspora halotolerans</name>
    <dbReference type="NCBI Taxonomy" id="1981512"/>
    <lineage>
        <taxon>Bacteria</taxon>
        <taxon>Bacillati</taxon>
        <taxon>Actinomycetota</taxon>
        <taxon>Actinomycetes</taxon>
        <taxon>Jiangellales</taxon>
        <taxon>Jiangellaceae</taxon>
        <taxon>Phytoactinopolyspora</taxon>
    </lineage>
</organism>
<dbReference type="SMART" id="SM00849">
    <property type="entry name" value="Lactamase_B"/>
    <property type="match status" value="1"/>
</dbReference>
<feature type="domain" description="Metallo-beta-lactamase" evidence="1">
    <location>
        <begin position="40"/>
        <end position="257"/>
    </location>
</feature>
<dbReference type="PANTHER" id="PTHR42951">
    <property type="entry name" value="METALLO-BETA-LACTAMASE DOMAIN-CONTAINING"/>
    <property type="match status" value="1"/>
</dbReference>
<protein>
    <submittedName>
        <fullName evidence="2">MBL fold metallo-hydrolase</fullName>
    </submittedName>
</protein>
<evidence type="ECO:0000259" key="1">
    <source>
        <dbReference type="SMART" id="SM00849"/>
    </source>
</evidence>
<dbReference type="Proteomes" id="UP000475214">
    <property type="component" value="Unassembled WGS sequence"/>
</dbReference>
<dbReference type="InterPro" id="IPR036866">
    <property type="entry name" value="RibonucZ/Hydroxyglut_hydro"/>
</dbReference>
<dbReference type="Gene3D" id="3.60.15.10">
    <property type="entry name" value="Ribonuclease Z/Hydroxyacylglutathione hydrolase-like"/>
    <property type="match status" value="1"/>
</dbReference>
<dbReference type="GO" id="GO:0016787">
    <property type="term" value="F:hydrolase activity"/>
    <property type="evidence" value="ECO:0007669"/>
    <property type="project" value="UniProtKB-KW"/>
</dbReference>
<dbReference type="Pfam" id="PF00753">
    <property type="entry name" value="Lactamase_B"/>
    <property type="match status" value="2"/>
</dbReference>
<evidence type="ECO:0000313" key="2">
    <source>
        <dbReference type="EMBL" id="NEE04460.1"/>
    </source>
</evidence>
<dbReference type="InterPro" id="IPR050855">
    <property type="entry name" value="NDM-1-like"/>
</dbReference>
<evidence type="ECO:0000313" key="3">
    <source>
        <dbReference type="Proteomes" id="UP000475214"/>
    </source>
</evidence>
<reference evidence="2 3" key="1">
    <citation type="submission" date="2020-02" db="EMBL/GenBank/DDBJ databases">
        <authorList>
            <person name="Li X.-J."/>
            <person name="Han X.-M."/>
        </authorList>
    </citation>
    <scope>NUCLEOTIDE SEQUENCE [LARGE SCALE GENOMIC DNA]</scope>
    <source>
        <strain evidence="2 3">CCTCC AB 2017055</strain>
    </source>
</reference>
<dbReference type="EMBL" id="JAAGOA010000034">
    <property type="protein sequence ID" value="NEE04460.1"/>
    <property type="molecule type" value="Genomic_DNA"/>
</dbReference>
<proteinExistence type="predicted"/>
<keyword evidence="3" id="KW-1185">Reference proteome</keyword>
<dbReference type="SUPFAM" id="SSF56281">
    <property type="entry name" value="Metallo-hydrolase/oxidoreductase"/>
    <property type="match status" value="1"/>
</dbReference>
<name>A0A6L9SK43_9ACTN</name>
<comment type="caution">
    <text evidence="2">The sequence shown here is derived from an EMBL/GenBank/DDBJ whole genome shotgun (WGS) entry which is preliminary data.</text>
</comment>
<keyword evidence="2" id="KW-0378">Hydrolase</keyword>
<accession>A0A6L9SK43</accession>
<dbReference type="PANTHER" id="PTHR42951:SF4">
    <property type="entry name" value="ACYL-COENZYME A THIOESTERASE MBLAC2"/>
    <property type="match status" value="1"/>
</dbReference>
<sequence length="327" mass="35001">MQTRGAATVPWAPNQYVAAGDWFEVRDLGDDIYLIAEPGHVNCFLIIGDDAALLFDTGMGIAPISDVVRRLTDRPLLVINSHDHIDHRGGNSDLFQRQEELGLIDIACHPLGLRRGHLAAPQSFLSAYDAAMRTVYTDYLAYLALDSQRFFACGRLPRMRPMPDLTAWGIPALAPSRALADGEPVDLGGRVLTVLHTPGHAPDGLCLFEPATGSLLSGDTVLAAAHWLHGDGADLGAFAASTRRLATLPVRRVLTAHNLLAELPGDQIRAVAAAARVVLDGESMPTPGADLLGGPALRHDVDGVVILTPVEAQAGGRRGAHERRRRT</sequence>
<dbReference type="InterPro" id="IPR001279">
    <property type="entry name" value="Metallo-B-lactamas"/>
</dbReference>